<evidence type="ECO:0000256" key="1">
    <source>
        <dbReference type="SAM" id="Phobius"/>
    </source>
</evidence>
<protein>
    <submittedName>
        <fullName evidence="2">Uncharacterized protein</fullName>
    </submittedName>
</protein>
<reference evidence="2" key="1">
    <citation type="submission" date="2018-05" db="EMBL/GenBank/DDBJ databases">
        <authorList>
            <person name="Lanie J.A."/>
            <person name="Ng W.-L."/>
            <person name="Kazmierczak K.M."/>
            <person name="Andrzejewski T.M."/>
            <person name="Davidsen T.M."/>
            <person name="Wayne K.J."/>
            <person name="Tettelin H."/>
            <person name="Glass J.I."/>
            <person name="Rusch D."/>
            <person name="Podicherti R."/>
            <person name="Tsui H.-C.T."/>
            <person name="Winkler M.E."/>
        </authorList>
    </citation>
    <scope>NUCLEOTIDE SEQUENCE</scope>
</reference>
<keyword evidence="1" id="KW-1133">Transmembrane helix</keyword>
<feature type="non-terminal residue" evidence="2">
    <location>
        <position position="25"/>
    </location>
</feature>
<sequence>MDNILIIYPILPIVFLNFIVVFHMR</sequence>
<name>A0A382SW57_9ZZZZ</name>
<keyword evidence="1" id="KW-0472">Membrane</keyword>
<organism evidence="2">
    <name type="scientific">marine metagenome</name>
    <dbReference type="NCBI Taxonomy" id="408172"/>
    <lineage>
        <taxon>unclassified sequences</taxon>
        <taxon>metagenomes</taxon>
        <taxon>ecological metagenomes</taxon>
    </lineage>
</organism>
<proteinExistence type="predicted"/>
<evidence type="ECO:0000313" key="2">
    <source>
        <dbReference type="EMBL" id="SVD13388.1"/>
    </source>
</evidence>
<dbReference type="AlphaFoldDB" id="A0A382SW57"/>
<gene>
    <name evidence="2" type="ORF">METZ01_LOCUS366242</name>
</gene>
<keyword evidence="1" id="KW-0812">Transmembrane</keyword>
<feature type="transmembrane region" description="Helical" evidence="1">
    <location>
        <begin position="6"/>
        <end position="24"/>
    </location>
</feature>
<accession>A0A382SW57</accession>
<dbReference type="EMBL" id="UINC01131592">
    <property type="protein sequence ID" value="SVD13388.1"/>
    <property type="molecule type" value="Genomic_DNA"/>
</dbReference>